<name>A0A9X0CFT3_9CNID</name>
<evidence type="ECO:0000256" key="4">
    <source>
        <dbReference type="SAM" id="MobiDB-lite"/>
    </source>
</evidence>
<keyword evidence="3" id="KW-0804">Transcription</keyword>
<protein>
    <recommendedName>
        <fullName evidence="5">Basic leucine zipper domain-containing protein</fullName>
    </recommendedName>
</protein>
<reference evidence="6" key="1">
    <citation type="submission" date="2023-01" db="EMBL/GenBank/DDBJ databases">
        <title>Genome assembly of the deep-sea coral Lophelia pertusa.</title>
        <authorList>
            <person name="Herrera S."/>
            <person name="Cordes E."/>
        </authorList>
    </citation>
    <scope>NUCLEOTIDE SEQUENCE</scope>
    <source>
        <strain evidence="6">USNM1676648</strain>
        <tissue evidence="6">Polyp</tissue>
    </source>
</reference>
<dbReference type="InterPro" id="IPR024874">
    <property type="entry name" value="Transcription_factor_Maf_fam"/>
</dbReference>
<dbReference type="GO" id="GO:0000981">
    <property type="term" value="F:DNA-binding transcription factor activity, RNA polymerase II-specific"/>
    <property type="evidence" value="ECO:0007669"/>
    <property type="project" value="TreeGrafter"/>
</dbReference>
<keyword evidence="2" id="KW-0238">DNA-binding</keyword>
<organism evidence="6 7">
    <name type="scientific">Desmophyllum pertusum</name>
    <dbReference type="NCBI Taxonomy" id="174260"/>
    <lineage>
        <taxon>Eukaryota</taxon>
        <taxon>Metazoa</taxon>
        <taxon>Cnidaria</taxon>
        <taxon>Anthozoa</taxon>
        <taxon>Hexacorallia</taxon>
        <taxon>Scleractinia</taxon>
        <taxon>Caryophylliina</taxon>
        <taxon>Caryophylliidae</taxon>
        <taxon>Desmophyllum</taxon>
    </lineage>
</organism>
<evidence type="ECO:0000313" key="6">
    <source>
        <dbReference type="EMBL" id="KAJ7331106.1"/>
    </source>
</evidence>
<dbReference type="SUPFAM" id="SSF47454">
    <property type="entry name" value="A DNA-binding domain in eukaryotic transcription factors"/>
    <property type="match status" value="1"/>
</dbReference>
<keyword evidence="7" id="KW-1185">Reference proteome</keyword>
<evidence type="ECO:0000256" key="3">
    <source>
        <dbReference type="ARBA" id="ARBA00023163"/>
    </source>
</evidence>
<dbReference type="Pfam" id="PF03131">
    <property type="entry name" value="bZIP_Maf"/>
    <property type="match status" value="1"/>
</dbReference>
<dbReference type="AlphaFoldDB" id="A0A9X0CFT3"/>
<feature type="domain" description="Basic leucine zipper" evidence="5">
    <location>
        <begin position="41"/>
        <end position="131"/>
    </location>
</feature>
<proteinExistence type="predicted"/>
<dbReference type="PANTHER" id="PTHR10129:SF50">
    <property type="entry name" value="BZIP DOMAIN-CONTAINING PROTEIN"/>
    <property type="match status" value="1"/>
</dbReference>
<sequence length="152" mass="17799">MGDDVKYKDAKSDLPYGSNAKRKVVPRRSCKKEDKVFFSTLSDKKLEKMTIKELNDYTREISKHQAQELKKRRRILKNRRYALKCRVKSIQKSVNMKEENLSLEKGLSAAKRELKTILSERDNYKSKYVQLYNHVFETFSASTAIRASKLAD</sequence>
<dbReference type="InterPro" id="IPR004826">
    <property type="entry name" value="bZIP_Maf"/>
</dbReference>
<dbReference type="PANTHER" id="PTHR10129">
    <property type="entry name" value="TRANSCRIPTION FACTOR MAF"/>
    <property type="match status" value="1"/>
</dbReference>
<dbReference type="EMBL" id="MU827790">
    <property type="protein sequence ID" value="KAJ7331106.1"/>
    <property type="molecule type" value="Genomic_DNA"/>
</dbReference>
<dbReference type="Gene3D" id="1.20.5.170">
    <property type="match status" value="1"/>
</dbReference>
<feature type="compositionally biased region" description="Basic and acidic residues" evidence="4">
    <location>
        <begin position="1"/>
        <end position="12"/>
    </location>
</feature>
<accession>A0A9X0CFT3</accession>
<comment type="caution">
    <text evidence="6">The sequence shown here is derived from an EMBL/GenBank/DDBJ whole genome shotgun (WGS) entry which is preliminary data.</text>
</comment>
<evidence type="ECO:0000313" key="7">
    <source>
        <dbReference type="Proteomes" id="UP001163046"/>
    </source>
</evidence>
<feature type="region of interest" description="Disordered" evidence="4">
    <location>
        <begin position="1"/>
        <end position="27"/>
    </location>
</feature>
<evidence type="ECO:0000256" key="1">
    <source>
        <dbReference type="ARBA" id="ARBA00023015"/>
    </source>
</evidence>
<evidence type="ECO:0000259" key="5">
    <source>
        <dbReference type="Pfam" id="PF03131"/>
    </source>
</evidence>
<evidence type="ECO:0000256" key="2">
    <source>
        <dbReference type="ARBA" id="ARBA00023125"/>
    </source>
</evidence>
<dbReference type="GO" id="GO:0005634">
    <property type="term" value="C:nucleus"/>
    <property type="evidence" value="ECO:0007669"/>
    <property type="project" value="TreeGrafter"/>
</dbReference>
<gene>
    <name evidence="6" type="ORF">OS493_020807</name>
</gene>
<dbReference type="Proteomes" id="UP001163046">
    <property type="component" value="Unassembled WGS sequence"/>
</dbReference>
<dbReference type="OrthoDB" id="5989393at2759"/>
<dbReference type="GO" id="GO:0000978">
    <property type="term" value="F:RNA polymerase II cis-regulatory region sequence-specific DNA binding"/>
    <property type="evidence" value="ECO:0007669"/>
    <property type="project" value="TreeGrafter"/>
</dbReference>
<keyword evidence="1" id="KW-0805">Transcription regulation</keyword>
<dbReference type="InterPro" id="IPR008917">
    <property type="entry name" value="TF_DNA-bd_sf"/>
</dbReference>